<evidence type="ECO:0000256" key="1">
    <source>
        <dbReference type="SAM" id="SignalP"/>
    </source>
</evidence>
<evidence type="ECO:0000259" key="2">
    <source>
        <dbReference type="Pfam" id="PF07603"/>
    </source>
</evidence>
<keyword evidence="4" id="KW-1185">Reference proteome</keyword>
<dbReference type="PANTHER" id="PTHR35812">
    <property type="entry name" value="LIPOPROTEIN"/>
    <property type="match status" value="1"/>
</dbReference>
<reference evidence="3 4" key="1">
    <citation type="journal article" date="2024" name="ISME J.">
        <title>Tailless and filamentous prophages are predominant in marine Vibrio.</title>
        <authorList>
            <person name="Steensen K."/>
            <person name="Seneca J."/>
            <person name="Bartlau N."/>
            <person name="Yu X.A."/>
            <person name="Hussain F.A."/>
            <person name="Polz M.F."/>
        </authorList>
    </citation>
    <scope>NUCLEOTIDE SEQUENCE [LARGE SCALE GENOMIC DNA]</scope>
    <source>
        <strain evidence="3 4">10N.239.312.F12</strain>
    </source>
</reference>
<dbReference type="RefSeq" id="WP_269337279.1">
    <property type="nucleotide sequence ID" value="NZ_JBFSSG010000001.1"/>
</dbReference>
<evidence type="ECO:0000313" key="4">
    <source>
        <dbReference type="Proteomes" id="UP001570071"/>
    </source>
</evidence>
<keyword evidence="1" id="KW-0732">Signal</keyword>
<dbReference type="Pfam" id="PF07603">
    <property type="entry name" value="Lcl_C"/>
    <property type="match status" value="1"/>
</dbReference>
<feature type="domain" description="Lcl C-terminal" evidence="2">
    <location>
        <begin position="43"/>
        <end position="174"/>
    </location>
</feature>
<sequence>MKKLTLGLCLAAVFSSTAMAQVCKPDSITPTHPEGQYLNNGNGTITDVVNGLMWSTCTIGQTAAGGTCTGNPVKYDSWQQALNAANENKSYAGYDDWRLPNIKELGDLVERSCVSPAINLTYFPSTPSAVYWSNTMDVHDVNPDIPIKGLLVDFTDGSEFLTDVNKHRLIRMVRPL</sequence>
<comment type="caution">
    <text evidence="3">The sequence shown here is derived from an EMBL/GenBank/DDBJ whole genome shotgun (WGS) entry which is preliminary data.</text>
</comment>
<evidence type="ECO:0000313" key="3">
    <source>
        <dbReference type="EMBL" id="MEZ8719521.1"/>
    </source>
</evidence>
<proteinExistence type="predicted"/>
<feature type="signal peptide" evidence="1">
    <location>
        <begin position="1"/>
        <end position="20"/>
    </location>
</feature>
<gene>
    <name evidence="3" type="ORF">AB6D66_00485</name>
</gene>
<organism evidence="3 4">
    <name type="scientific">Vibrio pomeroyi</name>
    <dbReference type="NCBI Taxonomy" id="198832"/>
    <lineage>
        <taxon>Bacteria</taxon>
        <taxon>Pseudomonadati</taxon>
        <taxon>Pseudomonadota</taxon>
        <taxon>Gammaproteobacteria</taxon>
        <taxon>Vibrionales</taxon>
        <taxon>Vibrionaceae</taxon>
        <taxon>Vibrio</taxon>
    </lineage>
</organism>
<protein>
    <submittedName>
        <fullName evidence="3">DUF1566 domain-containing protein</fullName>
    </submittedName>
</protein>
<dbReference type="PANTHER" id="PTHR35812:SF1">
    <property type="entry name" value="LIPOPROTEIN"/>
    <property type="match status" value="1"/>
</dbReference>
<accession>A0ABV4MQX4</accession>
<dbReference type="EMBL" id="JBFSSG010000001">
    <property type="protein sequence ID" value="MEZ8719521.1"/>
    <property type="molecule type" value="Genomic_DNA"/>
</dbReference>
<dbReference type="InterPro" id="IPR011460">
    <property type="entry name" value="Lcl_C"/>
</dbReference>
<dbReference type="Proteomes" id="UP001570071">
    <property type="component" value="Unassembled WGS sequence"/>
</dbReference>
<feature type="chain" id="PRO_5046711663" evidence="1">
    <location>
        <begin position="21"/>
        <end position="176"/>
    </location>
</feature>
<name>A0ABV4MQX4_9VIBR</name>